<keyword evidence="2" id="KW-1185">Reference proteome</keyword>
<gene>
    <name evidence="1" type="ORF">Tco_0856660</name>
</gene>
<proteinExistence type="predicted"/>
<accession>A0ABQ5B7X2</accession>
<dbReference type="EMBL" id="BQNB010012922">
    <property type="protein sequence ID" value="GJT09618.1"/>
    <property type="molecule type" value="Genomic_DNA"/>
</dbReference>
<evidence type="ECO:0000313" key="1">
    <source>
        <dbReference type="EMBL" id="GJT09618.1"/>
    </source>
</evidence>
<sequence length="111" mass="11571">MEPRVDKCNLLRGGCSDSGISSLRSTGGGMDRDGGSGGRVLFFYDGVYAAVTSSIESLGRAPRKALPCRGGASDIGGEGDGDSVMVEVSQLLPLIEGFMEAWGRDIIQAQQ</sequence>
<reference evidence="1" key="1">
    <citation type="journal article" date="2022" name="Int. J. Mol. Sci.">
        <title>Draft Genome of Tanacetum Coccineum: Genomic Comparison of Closely Related Tanacetum-Family Plants.</title>
        <authorList>
            <person name="Yamashiro T."/>
            <person name="Shiraishi A."/>
            <person name="Nakayama K."/>
            <person name="Satake H."/>
        </authorList>
    </citation>
    <scope>NUCLEOTIDE SEQUENCE</scope>
</reference>
<organism evidence="1 2">
    <name type="scientific">Tanacetum coccineum</name>
    <dbReference type="NCBI Taxonomy" id="301880"/>
    <lineage>
        <taxon>Eukaryota</taxon>
        <taxon>Viridiplantae</taxon>
        <taxon>Streptophyta</taxon>
        <taxon>Embryophyta</taxon>
        <taxon>Tracheophyta</taxon>
        <taxon>Spermatophyta</taxon>
        <taxon>Magnoliopsida</taxon>
        <taxon>eudicotyledons</taxon>
        <taxon>Gunneridae</taxon>
        <taxon>Pentapetalae</taxon>
        <taxon>asterids</taxon>
        <taxon>campanulids</taxon>
        <taxon>Asterales</taxon>
        <taxon>Asteraceae</taxon>
        <taxon>Asteroideae</taxon>
        <taxon>Anthemideae</taxon>
        <taxon>Anthemidinae</taxon>
        <taxon>Tanacetum</taxon>
    </lineage>
</organism>
<comment type="caution">
    <text evidence="1">The sequence shown here is derived from an EMBL/GenBank/DDBJ whole genome shotgun (WGS) entry which is preliminary data.</text>
</comment>
<reference evidence="1" key="2">
    <citation type="submission" date="2022-01" db="EMBL/GenBank/DDBJ databases">
        <authorList>
            <person name="Yamashiro T."/>
            <person name="Shiraishi A."/>
            <person name="Satake H."/>
            <person name="Nakayama K."/>
        </authorList>
    </citation>
    <scope>NUCLEOTIDE SEQUENCE</scope>
</reference>
<protein>
    <submittedName>
        <fullName evidence="1">Uncharacterized protein</fullName>
    </submittedName>
</protein>
<name>A0ABQ5B7X2_9ASTR</name>
<evidence type="ECO:0000313" key="2">
    <source>
        <dbReference type="Proteomes" id="UP001151760"/>
    </source>
</evidence>
<dbReference type="Proteomes" id="UP001151760">
    <property type="component" value="Unassembled WGS sequence"/>
</dbReference>